<evidence type="ECO:0000256" key="6">
    <source>
        <dbReference type="ARBA" id="ARBA00023186"/>
    </source>
</evidence>
<dbReference type="CDD" id="cd03338">
    <property type="entry name" value="TCP1_delta"/>
    <property type="match status" value="1"/>
</dbReference>
<comment type="similarity">
    <text evidence="2 7">Belongs to the TCP-1 chaperonin family.</text>
</comment>
<dbReference type="PRINTS" id="PR00304">
    <property type="entry name" value="TCOMPLEXTCP1"/>
</dbReference>
<dbReference type="InterPro" id="IPR027413">
    <property type="entry name" value="GROEL-like_equatorial_sf"/>
</dbReference>
<dbReference type="PANTHER" id="PTHR11353">
    <property type="entry name" value="CHAPERONIN"/>
    <property type="match status" value="1"/>
</dbReference>
<dbReference type="GO" id="GO:0140662">
    <property type="term" value="F:ATP-dependent protein folding chaperone"/>
    <property type="evidence" value="ECO:0007669"/>
    <property type="project" value="InterPro"/>
</dbReference>
<dbReference type="GO" id="GO:0005524">
    <property type="term" value="F:ATP binding"/>
    <property type="evidence" value="ECO:0007669"/>
    <property type="project" value="UniProtKB-KW"/>
</dbReference>
<evidence type="ECO:0000256" key="5">
    <source>
        <dbReference type="ARBA" id="ARBA00022840"/>
    </source>
</evidence>
<dbReference type="GO" id="GO:0005737">
    <property type="term" value="C:cytoplasm"/>
    <property type="evidence" value="ECO:0007669"/>
    <property type="project" value="UniProtKB-SubCell"/>
</dbReference>
<dbReference type="Gene3D" id="3.30.260.10">
    <property type="entry name" value="TCP-1-like chaperonin intermediate domain"/>
    <property type="match status" value="2"/>
</dbReference>
<proteinExistence type="inferred from homology"/>
<evidence type="ECO:0000256" key="7">
    <source>
        <dbReference type="RuleBase" id="RU004187"/>
    </source>
</evidence>
<protein>
    <recommendedName>
        <fullName evidence="3 8">T-complex protein 1 subunit delta</fullName>
    </recommendedName>
</protein>
<accession>A0AAW2VNZ3</accession>
<gene>
    <name evidence="9" type="ORF">Sradi_0578100</name>
</gene>
<keyword evidence="6 7" id="KW-0143">Chaperone</keyword>
<evidence type="ECO:0000256" key="2">
    <source>
        <dbReference type="ARBA" id="ARBA00008020"/>
    </source>
</evidence>
<evidence type="ECO:0000256" key="8">
    <source>
        <dbReference type="RuleBase" id="RU004192"/>
    </source>
</evidence>
<dbReference type="EMBL" id="JACGWJ010000003">
    <property type="protein sequence ID" value="KAL0429521.1"/>
    <property type="molecule type" value="Genomic_DNA"/>
</dbReference>
<comment type="subcellular location">
    <subcellularLocation>
        <location evidence="1">Cytoplasm</location>
    </subcellularLocation>
</comment>
<name>A0AAW2VNZ3_SESRA</name>
<dbReference type="PROSITE" id="PS00750">
    <property type="entry name" value="TCP1_1"/>
    <property type="match status" value="1"/>
</dbReference>
<reference evidence="9" key="1">
    <citation type="submission" date="2020-06" db="EMBL/GenBank/DDBJ databases">
        <authorList>
            <person name="Li T."/>
            <person name="Hu X."/>
            <person name="Zhang T."/>
            <person name="Song X."/>
            <person name="Zhang H."/>
            <person name="Dai N."/>
            <person name="Sheng W."/>
            <person name="Hou X."/>
            <person name="Wei L."/>
        </authorList>
    </citation>
    <scope>NUCLEOTIDE SEQUENCE</scope>
    <source>
        <strain evidence="9">G02</strain>
        <tissue evidence="9">Leaf</tissue>
    </source>
</reference>
<dbReference type="Gene3D" id="1.10.560.10">
    <property type="entry name" value="GroEL-like equatorial domain"/>
    <property type="match status" value="2"/>
</dbReference>
<evidence type="ECO:0000256" key="1">
    <source>
        <dbReference type="ARBA" id="ARBA00004496"/>
    </source>
</evidence>
<reference evidence="9" key="2">
    <citation type="journal article" date="2024" name="Plant">
        <title>Genomic evolution and insights into agronomic trait innovations of Sesamum species.</title>
        <authorList>
            <person name="Miao H."/>
            <person name="Wang L."/>
            <person name="Qu L."/>
            <person name="Liu H."/>
            <person name="Sun Y."/>
            <person name="Le M."/>
            <person name="Wang Q."/>
            <person name="Wei S."/>
            <person name="Zheng Y."/>
            <person name="Lin W."/>
            <person name="Duan Y."/>
            <person name="Cao H."/>
            <person name="Xiong S."/>
            <person name="Wang X."/>
            <person name="Wei L."/>
            <person name="Li C."/>
            <person name="Ma Q."/>
            <person name="Ju M."/>
            <person name="Zhao R."/>
            <person name="Li G."/>
            <person name="Mu C."/>
            <person name="Tian Q."/>
            <person name="Mei H."/>
            <person name="Zhang T."/>
            <person name="Gao T."/>
            <person name="Zhang H."/>
        </authorList>
    </citation>
    <scope>NUCLEOTIDE SEQUENCE</scope>
    <source>
        <strain evidence="9">G02</strain>
    </source>
</reference>
<dbReference type="InterPro" id="IPR027410">
    <property type="entry name" value="TCP-1-like_intermed_sf"/>
</dbReference>
<dbReference type="SUPFAM" id="SSF48592">
    <property type="entry name" value="GroEL equatorial domain-like"/>
    <property type="match status" value="1"/>
</dbReference>
<organism evidence="9">
    <name type="scientific">Sesamum radiatum</name>
    <name type="common">Black benniseed</name>
    <dbReference type="NCBI Taxonomy" id="300843"/>
    <lineage>
        <taxon>Eukaryota</taxon>
        <taxon>Viridiplantae</taxon>
        <taxon>Streptophyta</taxon>
        <taxon>Embryophyta</taxon>
        <taxon>Tracheophyta</taxon>
        <taxon>Spermatophyta</taxon>
        <taxon>Magnoliopsida</taxon>
        <taxon>eudicotyledons</taxon>
        <taxon>Gunneridae</taxon>
        <taxon>Pentapetalae</taxon>
        <taxon>asterids</taxon>
        <taxon>lamiids</taxon>
        <taxon>Lamiales</taxon>
        <taxon>Pedaliaceae</taxon>
        <taxon>Sesamum</taxon>
    </lineage>
</organism>
<keyword evidence="5 7" id="KW-0067">ATP-binding</keyword>
<comment type="caution">
    <text evidence="9">The sequence shown here is derived from an EMBL/GenBank/DDBJ whole genome shotgun (WGS) entry which is preliminary data.</text>
</comment>
<dbReference type="GO" id="GO:0051082">
    <property type="term" value="F:unfolded protein binding"/>
    <property type="evidence" value="ECO:0007669"/>
    <property type="project" value="InterPro"/>
</dbReference>
<evidence type="ECO:0000313" key="9">
    <source>
        <dbReference type="EMBL" id="KAL0429521.1"/>
    </source>
</evidence>
<dbReference type="AlphaFoldDB" id="A0AAW2VNZ3"/>
<dbReference type="InterPro" id="IPR027409">
    <property type="entry name" value="GroEL-like_apical_dom_sf"/>
</dbReference>
<dbReference type="SUPFAM" id="SSF52029">
    <property type="entry name" value="GroEL apical domain-like"/>
    <property type="match status" value="1"/>
</dbReference>
<keyword evidence="4 7" id="KW-0547">Nucleotide-binding</keyword>
<evidence type="ECO:0000256" key="4">
    <source>
        <dbReference type="ARBA" id="ARBA00022741"/>
    </source>
</evidence>
<dbReference type="InterPro" id="IPR012717">
    <property type="entry name" value="Chap_CCT_delta"/>
</dbReference>
<dbReference type="GO" id="GO:0016887">
    <property type="term" value="F:ATP hydrolysis activity"/>
    <property type="evidence" value="ECO:0007669"/>
    <property type="project" value="InterPro"/>
</dbReference>
<dbReference type="PROSITE" id="PS00995">
    <property type="entry name" value="TCP1_3"/>
    <property type="match status" value="1"/>
</dbReference>
<evidence type="ECO:0000256" key="3">
    <source>
        <dbReference type="ARBA" id="ARBA00016107"/>
    </source>
</evidence>
<dbReference type="Gene3D" id="3.50.7.10">
    <property type="entry name" value="GroEL"/>
    <property type="match status" value="1"/>
</dbReference>
<dbReference type="InterPro" id="IPR017998">
    <property type="entry name" value="Chaperone_TCP-1"/>
</dbReference>
<sequence>MAAPAVSKGRSTETFVDNKRKDDIRMANIAAAQSVANAVRTSLGPKGMDKMISTSSGEVIITNDGATILNKMEVLQPAAKFLVELSKSQDVVAGDGTTTVVVIAGSLLKASLAPLAVDAVLSVVDPEKPDLVDLKDIKIVKKLGGTVDDTELIKGLVFDKKMDRILKEERNYILGMIKKIKATGCNVLLIQKSILRDAVTDLSLHYLAKAKILVIKDVERDEIEFITKTLNCLPIANIEHFRAEKLGYADLVEEVPLGDGGKIVKITGIKNMGRTTSVLVRGSNQLVLDEAERSLHDALCVVRCLVNKKFLIAGGGAPEIELSRQLGAWAKVLQGMEGYCVRAFAEALEVIPYTLAENAGLNPIAIVTELRNRHAQGEINAGINVRKGQITNILEENVVQPLLVSTSAISLATECVRMILKIDDIVTVR</sequence>
<dbReference type="InterPro" id="IPR002194">
    <property type="entry name" value="Chaperonin_TCP-1_CS"/>
</dbReference>
<dbReference type="InterPro" id="IPR002423">
    <property type="entry name" value="Cpn60/GroEL/TCP-1"/>
</dbReference>
<dbReference type="Pfam" id="PF00118">
    <property type="entry name" value="Cpn60_TCP1"/>
    <property type="match status" value="2"/>
</dbReference>